<comment type="caution">
    <text evidence="1">The sequence shown here is derived from an EMBL/GenBank/DDBJ whole genome shotgun (WGS) entry which is preliminary data.</text>
</comment>
<dbReference type="Proteomes" id="UP001596043">
    <property type="component" value="Unassembled WGS sequence"/>
</dbReference>
<protein>
    <submittedName>
        <fullName evidence="1">Uncharacterized protein</fullName>
    </submittedName>
</protein>
<name>A0ABV9I1X5_9FLAO</name>
<sequence>MFNNNPRIGQEILDVPMGDMIRQMAFAIAEGQMALDENSIEVAEMMGGLDTITDENGNTTFTDSRVFFGKERVSISDAVTIYNTTTDDSIKNQIFRPAYVETATSPTHGLDIVDGVYKTSVTTKTHIVNEDAYNSDTFRHVREKNTSNEYSVDDTKIELVSSASPSVTEIFIPQRLSMLELGFTPTFYQFVDTIIEAKVAIKFTREGSSSFDVKTNSKTRSASIGFRRGQIRASRNITTTQVNANYSQKFSYSAEGSSLMRTKLVPIPPPAILEQRIQEQMEIARGEATNN</sequence>
<dbReference type="EMBL" id="JBHSFV010000019">
    <property type="protein sequence ID" value="MFC4636422.1"/>
    <property type="molecule type" value="Genomic_DNA"/>
</dbReference>
<proteinExistence type="predicted"/>
<accession>A0ABV9I1X5</accession>
<gene>
    <name evidence="1" type="ORF">ACFO3O_21120</name>
</gene>
<keyword evidence="2" id="KW-1185">Reference proteome</keyword>
<reference evidence="2" key="1">
    <citation type="journal article" date="2019" name="Int. J. Syst. Evol. Microbiol.">
        <title>The Global Catalogue of Microorganisms (GCM) 10K type strain sequencing project: providing services to taxonomists for standard genome sequencing and annotation.</title>
        <authorList>
            <consortium name="The Broad Institute Genomics Platform"/>
            <consortium name="The Broad Institute Genome Sequencing Center for Infectious Disease"/>
            <person name="Wu L."/>
            <person name="Ma J."/>
        </authorList>
    </citation>
    <scope>NUCLEOTIDE SEQUENCE [LARGE SCALE GENOMIC DNA]</scope>
    <source>
        <strain evidence="2">YJ-61-S</strain>
    </source>
</reference>
<evidence type="ECO:0000313" key="2">
    <source>
        <dbReference type="Proteomes" id="UP001596043"/>
    </source>
</evidence>
<organism evidence="1 2">
    <name type="scientific">Dokdonia ponticola</name>
    <dbReference type="NCBI Taxonomy" id="2041041"/>
    <lineage>
        <taxon>Bacteria</taxon>
        <taxon>Pseudomonadati</taxon>
        <taxon>Bacteroidota</taxon>
        <taxon>Flavobacteriia</taxon>
        <taxon>Flavobacteriales</taxon>
        <taxon>Flavobacteriaceae</taxon>
        <taxon>Dokdonia</taxon>
    </lineage>
</organism>
<evidence type="ECO:0000313" key="1">
    <source>
        <dbReference type="EMBL" id="MFC4636422.1"/>
    </source>
</evidence>
<dbReference type="RefSeq" id="WP_379982597.1">
    <property type="nucleotide sequence ID" value="NZ_JBHSFV010000019.1"/>
</dbReference>